<dbReference type="AlphaFoldDB" id="A0A9D1Z1R2"/>
<dbReference type="PANTHER" id="PTHR11070">
    <property type="entry name" value="UVRD / RECB / PCRA DNA HELICASE FAMILY MEMBER"/>
    <property type="match status" value="1"/>
</dbReference>
<dbReference type="InterPro" id="IPR027417">
    <property type="entry name" value="P-loop_NTPase"/>
</dbReference>
<reference evidence="17" key="1">
    <citation type="journal article" date="2021" name="PeerJ">
        <title>Extensive microbial diversity within the chicken gut microbiome revealed by metagenomics and culture.</title>
        <authorList>
            <person name="Gilroy R."/>
            <person name="Ravi A."/>
            <person name="Getino M."/>
            <person name="Pursley I."/>
            <person name="Horton D.L."/>
            <person name="Alikhan N.F."/>
            <person name="Baker D."/>
            <person name="Gharbi K."/>
            <person name="Hall N."/>
            <person name="Watson M."/>
            <person name="Adriaenssens E.M."/>
            <person name="Foster-Nyarko E."/>
            <person name="Jarju S."/>
            <person name="Secka A."/>
            <person name="Antonio M."/>
            <person name="Oren A."/>
            <person name="Chaudhuri R.R."/>
            <person name="La Ragione R."/>
            <person name="Hildebrand F."/>
            <person name="Pallen M.J."/>
        </authorList>
    </citation>
    <scope>NUCLEOTIDE SEQUENCE</scope>
    <source>
        <strain evidence="17">5134</strain>
    </source>
</reference>
<proteinExistence type="inferred from homology"/>
<name>A0A9D1Z1R2_9BACT</name>
<comment type="catalytic activity">
    <reaction evidence="11">
        <text>ATP + H2O = ADP + phosphate + H(+)</text>
        <dbReference type="Rhea" id="RHEA:13065"/>
        <dbReference type="ChEBI" id="CHEBI:15377"/>
        <dbReference type="ChEBI" id="CHEBI:15378"/>
        <dbReference type="ChEBI" id="CHEBI:30616"/>
        <dbReference type="ChEBI" id="CHEBI:43474"/>
        <dbReference type="ChEBI" id="CHEBI:456216"/>
        <dbReference type="EC" id="5.6.2.4"/>
    </reaction>
</comment>
<evidence type="ECO:0000259" key="15">
    <source>
        <dbReference type="PROSITE" id="PS51198"/>
    </source>
</evidence>
<accession>A0A9D1Z1R2</accession>
<dbReference type="GO" id="GO:0005524">
    <property type="term" value="F:ATP binding"/>
    <property type="evidence" value="ECO:0007669"/>
    <property type="project" value="UniProtKB-UniRule"/>
</dbReference>
<feature type="compositionally biased region" description="Gly residues" evidence="14">
    <location>
        <begin position="749"/>
        <end position="761"/>
    </location>
</feature>
<comment type="catalytic activity">
    <reaction evidence="8">
        <text>Couples ATP hydrolysis with the unwinding of duplex DNA by translocating in the 3'-5' direction.</text>
        <dbReference type="EC" id="5.6.2.4"/>
    </reaction>
</comment>
<feature type="domain" description="UvrD-like helicase ATP-binding" evidence="15">
    <location>
        <begin position="10"/>
        <end position="295"/>
    </location>
</feature>
<dbReference type="CDD" id="cd17932">
    <property type="entry name" value="DEXQc_UvrD"/>
    <property type="match status" value="1"/>
</dbReference>
<dbReference type="EC" id="5.6.2.4" evidence="9"/>
<feature type="coiled-coil region" evidence="13">
    <location>
        <begin position="515"/>
        <end position="542"/>
    </location>
</feature>
<dbReference type="Proteomes" id="UP000886844">
    <property type="component" value="Unassembled WGS sequence"/>
</dbReference>
<feature type="region of interest" description="Disordered" evidence="14">
    <location>
        <begin position="749"/>
        <end position="825"/>
    </location>
</feature>
<keyword evidence="6" id="KW-0238">DNA-binding</keyword>
<dbReference type="Gene3D" id="1.10.10.160">
    <property type="match status" value="1"/>
</dbReference>
<comment type="caution">
    <text evidence="17">The sequence shown here is derived from an EMBL/GenBank/DDBJ whole genome shotgun (WGS) entry which is preliminary data.</text>
</comment>
<reference evidence="17" key="2">
    <citation type="submission" date="2021-04" db="EMBL/GenBank/DDBJ databases">
        <authorList>
            <person name="Gilroy R."/>
        </authorList>
    </citation>
    <scope>NUCLEOTIDE SEQUENCE</scope>
    <source>
        <strain evidence="17">5134</strain>
    </source>
</reference>
<evidence type="ECO:0000256" key="14">
    <source>
        <dbReference type="SAM" id="MobiDB-lite"/>
    </source>
</evidence>
<dbReference type="PANTHER" id="PTHR11070:SF2">
    <property type="entry name" value="ATP-DEPENDENT DNA HELICASE SRS2"/>
    <property type="match status" value="1"/>
</dbReference>
<evidence type="ECO:0000256" key="13">
    <source>
        <dbReference type="SAM" id="Coils"/>
    </source>
</evidence>
<evidence type="ECO:0000256" key="1">
    <source>
        <dbReference type="ARBA" id="ARBA00009922"/>
    </source>
</evidence>
<evidence type="ECO:0000256" key="6">
    <source>
        <dbReference type="ARBA" id="ARBA00023125"/>
    </source>
</evidence>
<dbReference type="InterPro" id="IPR014017">
    <property type="entry name" value="DNA_helicase_UvrD-like_C"/>
</dbReference>
<evidence type="ECO:0000256" key="3">
    <source>
        <dbReference type="ARBA" id="ARBA00022801"/>
    </source>
</evidence>
<dbReference type="GO" id="GO:0000725">
    <property type="term" value="P:recombinational repair"/>
    <property type="evidence" value="ECO:0007669"/>
    <property type="project" value="TreeGrafter"/>
</dbReference>
<dbReference type="InterPro" id="IPR000212">
    <property type="entry name" value="DNA_helicase_UvrD/REP"/>
</dbReference>
<protein>
    <recommendedName>
        <fullName evidence="9">DNA 3'-5' helicase</fullName>
        <ecNumber evidence="9">5.6.2.4</ecNumber>
    </recommendedName>
    <alternativeName>
        <fullName evidence="10">DNA 3'-5' helicase II</fullName>
    </alternativeName>
</protein>
<evidence type="ECO:0000256" key="2">
    <source>
        <dbReference type="ARBA" id="ARBA00022741"/>
    </source>
</evidence>
<evidence type="ECO:0000256" key="12">
    <source>
        <dbReference type="PROSITE-ProRule" id="PRU00560"/>
    </source>
</evidence>
<evidence type="ECO:0000313" key="17">
    <source>
        <dbReference type="EMBL" id="HIY69520.1"/>
    </source>
</evidence>
<dbReference type="InterPro" id="IPR013986">
    <property type="entry name" value="DExx_box_DNA_helicase_dom_sf"/>
</dbReference>
<evidence type="ECO:0000256" key="10">
    <source>
        <dbReference type="ARBA" id="ARBA00034923"/>
    </source>
</evidence>
<dbReference type="GO" id="GO:0016787">
    <property type="term" value="F:hydrolase activity"/>
    <property type="evidence" value="ECO:0007669"/>
    <property type="project" value="UniProtKB-UniRule"/>
</dbReference>
<keyword evidence="2 12" id="KW-0547">Nucleotide-binding</keyword>
<dbReference type="Gene3D" id="1.10.486.10">
    <property type="entry name" value="PCRA, domain 4"/>
    <property type="match status" value="1"/>
</dbReference>
<feature type="compositionally biased region" description="Low complexity" evidence="14">
    <location>
        <begin position="701"/>
        <end position="712"/>
    </location>
</feature>
<evidence type="ECO:0000259" key="16">
    <source>
        <dbReference type="PROSITE" id="PS51217"/>
    </source>
</evidence>
<evidence type="ECO:0000256" key="7">
    <source>
        <dbReference type="ARBA" id="ARBA00023235"/>
    </source>
</evidence>
<evidence type="ECO:0000256" key="11">
    <source>
        <dbReference type="ARBA" id="ARBA00048988"/>
    </source>
</evidence>
<dbReference type="Pfam" id="PF13361">
    <property type="entry name" value="UvrD_C"/>
    <property type="match status" value="1"/>
</dbReference>
<feature type="region of interest" description="Disordered" evidence="14">
    <location>
        <begin position="701"/>
        <end position="720"/>
    </location>
</feature>
<feature type="compositionally biased region" description="Low complexity" evidence="14">
    <location>
        <begin position="776"/>
        <end position="788"/>
    </location>
</feature>
<dbReference type="Gene3D" id="3.40.50.300">
    <property type="entry name" value="P-loop containing nucleotide triphosphate hydrolases"/>
    <property type="match status" value="2"/>
</dbReference>
<evidence type="ECO:0000256" key="8">
    <source>
        <dbReference type="ARBA" id="ARBA00034617"/>
    </source>
</evidence>
<dbReference type="GO" id="GO:0005829">
    <property type="term" value="C:cytosol"/>
    <property type="evidence" value="ECO:0007669"/>
    <property type="project" value="TreeGrafter"/>
</dbReference>
<evidence type="ECO:0000256" key="5">
    <source>
        <dbReference type="ARBA" id="ARBA00022840"/>
    </source>
</evidence>
<dbReference type="CDD" id="cd18807">
    <property type="entry name" value="SF1_C_UvrD"/>
    <property type="match status" value="1"/>
</dbReference>
<keyword evidence="3 12" id="KW-0378">Hydrolase</keyword>
<dbReference type="GO" id="GO:0003677">
    <property type="term" value="F:DNA binding"/>
    <property type="evidence" value="ECO:0007669"/>
    <property type="project" value="UniProtKB-KW"/>
</dbReference>
<evidence type="ECO:0000256" key="9">
    <source>
        <dbReference type="ARBA" id="ARBA00034808"/>
    </source>
</evidence>
<keyword evidence="13" id="KW-0175">Coiled coil</keyword>
<evidence type="ECO:0000313" key="18">
    <source>
        <dbReference type="Proteomes" id="UP000886844"/>
    </source>
</evidence>
<dbReference type="PROSITE" id="PS51217">
    <property type="entry name" value="UVRD_HELICASE_CTER"/>
    <property type="match status" value="1"/>
</dbReference>
<keyword evidence="5 12" id="KW-0067">ATP-binding</keyword>
<dbReference type="EMBL" id="DXDA01000068">
    <property type="protein sequence ID" value="HIY69520.1"/>
    <property type="molecule type" value="Genomic_DNA"/>
</dbReference>
<dbReference type="Pfam" id="PF00580">
    <property type="entry name" value="UvrD-helicase"/>
    <property type="match status" value="1"/>
</dbReference>
<dbReference type="Pfam" id="PF21196">
    <property type="entry name" value="PcrA_UvrD_tudor"/>
    <property type="match status" value="1"/>
</dbReference>
<dbReference type="SUPFAM" id="SSF52540">
    <property type="entry name" value="P-loop containing nucleoside triphosphate hydrolases"/>
    <property type="match status" value="1"/>
</dbReference>
<feature type="binding site" evidence="12">
    <location>
        <begin position="31"/>
        <end position="38"/>
    </location>
    <ligand>
        <name>ATP</name>
        <dbReference type="ChEBI" id="CHEBI:30616"/>
    </ligand>
</feature>
<gene>
    <name evidence="17" type="ORF">H9828_08905</name>
</gene>
<evidence type="ECO:0000256" key="4">
    <source>
        <dbReference type="ARBA" id="ARBA00022806"/>
    </source>
</evidence>
<dbReference type="GO" id="GO:0043138">
    <property type="term" value="F:3'-5' DNA helicase activity"/>
    <property type="evidence" value="ECO:0007669"/>
    <property type="project" value="UniProtKB-EC"/>
</dbReference>
<dbReference type="GO" id="GO:0033202">
    <property type="term" value="C:DNA helicase complex"/>
    <property type="evidence" value="ECO:0007669"/>
    <property type="project" value="TreeGrafter"/>
</dbReference>
<dbReference type="PROSITE" id="PS51198">
    <property type="entry name" value="UVRD_HELICASE_ATP_BIND"/>
    <property type="match status" value="1"/>
</dbReference>
<keyword evidence="4 12" id="KW-0347">Helicase</keyword>
<feature type="domain" description="UvrD-like helicase C-terminal" evidence="16">
    <location>
        <begin position="296"/>
        <end position="587"/>
    </location>
</feature>
<dbReference type="InterPro" id="IPR014016">
    <property type="entry name" value="UvrD-like_ATP-bd"/>
</dbReference>
<sequence length="876" mass="98312">MESNESPILQGLNPAQRAAVENYDVPSLIIAGAGSGKTRVLTSRIAYMIEQGVKPWNILALTFTNKAAEQMRDRIAGMLPDNRSRYIRMGTFHSVFSRILRENAERIGFTESFTIYDSADSRNLLKTIIRELNLPDEKYKPNSIASRISLAKNKLITSGAYLANTSLATEDRQMQIPEFGNIYNIYCQRCKHNGAMDFDDLLLQTNILLRDCPDVLARYQEQFQYILVDEYQDTNYAQYVIIRRLSQHHSKVCVVGDDAQSIYSFRGAKIENILSFRNDYPEAKVFKLEQNYRSTRTIVEAANSVIEHNAKRMEKKCFSEGDRGEKIRILKAYTDREEAEMVVSDLRDKVRGAGDEWSEAVILYRTNNQSAVLEDNLRRRGIPYRIYKGSSFYDHKEVKDLMAYIRLVINPRDDEAFRRIVNYPARGIGDTTVQRIADLAAQRGVSMWKAVDALTAEPTTDPVQRTIARKVAEFVAMIRSLSLSRTDKSLYDFGLEVATRSGILAAYRAENTPEATSALDNIEELLNSMQEFKERCDAEIRNGERQPEEEATVEEWLQGMMLMSDMDKDDPESSNKVTLMTVHSAKGLEYKYVYIVGLEENLFPSQRAAETPDGIEEERRLFYVALTRAKVAATISYAEMRFRWGNMEFSRPSCFLREIDPRYVETEVDLGEERMPRPGGEGSSAIDELRRRFDYRFQQQQTSRFGGPASSNGFGGRGGASSGGGSGFYGRGGNYGGASGSGRGSYGGGNYGSGSRNGGFGTPSDGESGPARRFPRTSQPQSSRTSPRPTAPDPALVQPLRTSTEGMRRLGVRPAGESGGLSTGEYTVGQRVEHPMFGVGIVERIETLATDHKLVVRFDNAGERILLARFAKLTKL</sequence>
<organism evidence="17 18">
    <name type="scientific">Candidatus Alistipes intestinigallinarum</name>
    <dbReference type="NCBI Taxonomy" id="2838440"/>
    <lineage>
        <taxon>Bacteria</taxon>
        <taxon>Pseudomonadati</taxon>
        <taxon>Bacteroidota</taxon>
        <taxon>Bacteroidia</taxon>
        <taxon>Bacteroidales</taxon>
        <taxon>Rikenellaceae</taxon>
        <taxon>Alistipes</taxon>
    </lineage>
</organism>
<comment type="similarity">
    <text evidence="1">Belongs to the helicase family. UvrD subfamily.</text>
</comment>
<keyword evidence="7" id="KW-0413">Isomerase</keyword>